<dbReference type="PROSITE" id="PS51147">
    <property type="entry name" value="PFTA"/>
    <property type="match status" value="5"/>
</dbReference>
<dbReference type="Proteomes" id="UP000663699">
    <property type="component" value="Chromosome 10"/>
</dbReference>
<dbReference type="AlphaFoldDB" id="A0A899G0N6"/>
<sequence>MNKNTSKKKTLEEIKSLLKDIQKHFKNRNYDYEILALTTEFLRESYENYTIWNYRRDILKNGVLLDTKYDKTAIQNIISKELQFLNELIREYPKVYNIWSHRKWCFENAPFPIWEQEKAFLDLILTKDSKNFHAWNYRQYIISMLEKQNKTSYAKNELDYTTAVLKDNFTNFSAFHYRTTLIPRLINESSYDYSERKHFFDQELFLTKSIIYTSLDNCSIWTYHNWLLNSISKLNGSLLSDDITVKLNYINQEIKMIEDLMELEPNKKYLMNAYINYNILLSKTSKNLLDIPKKKMIEIATKLKEIDFLRKGRYDDLISNFKKL</sequence>
<protein>
    <recommendedName>
        <fullName evidence="6">Geranylgeranyl transferase type-2 subunit alpha</fullName>
        <ecNumber evidence="6">2.5.1.60</ecNumber>
    </recommendedName>
    <alternativeName>
        <fullName evidence="6">Geranylgeranyl transferase type II subunit alpha</fullName>
    </alternativeName>
</protein>
<comment type="similarity">
    <text evidence="1 6">Belongs to the protein prenyltransferase subunit alpha family.</text>
</comment>
<dbReference type="GO" id="GO:0004663">
    <property type="term" value="F:Rab geranylgeranyltransferase activity"/>
    <property type="evidence" value="ECO:0007669"/>
    <property type="project" value="UniProtKB-UniRule"/>
</dbReference>
<dbReference type="OrthoDB" id="1658at2759"/>
<evidence type="ECO:0000256" key="6">
    <source>
        <dbReference type="RuleBase" id="RU367120"/>
    </source>
</evidence>
<organism evidence="7 8">
    <name type="scientific">Pneumocystis wakefieldiae</name>
    <dbReference type="NCBI Taxonomy" id="38082"/>
    <lineage>
        <taxon>Eukaryota</taxon>
        <taxon>Fungi</taxon>
        <taxon>Dikarya</taxon>
        <taxon>Ascomycota</taxon>
        <taxon>Taphrinomycotina</taxon>
        <taxon>Pneumocystomycetes</taxon>
        <taxon>Pneumocystaceae</taxon>
        <taxon>Pneumocystis</taxon>
    </lineage>
</organism>
<dbReference type="SUPFAM" id="SSF48439">
    <property type="entry name" value="Protein prenylyltransferase"/>
    <property type="match status" value="1"/>
</dbReference>
<keyword evidence="2 6" id="KW-0637">Prenyltransferase</keyword>
<evidence type="ECO:0000313" key="7">
    <source>
        <dbReference type="EMBL" id="QSL66114.1"/>
    </source>
</evidence>
<evidence type="ECO:0000256" key="2">
    <source>
        <dbReference type="ARBA" id="ARBA00022602"/>
    </source>
</evidence>
<dbReference type="InterPro" id="IPR002088">
    <property type="entry name" value="Prenyl_trans_a"/>
</dbReference>
<keyword evidence="8" id="KW-1185">Reference proteome</keyword>
<evidence type="ECO:0000256" key="3">
    <source>
        <dbReference type="ARBA" id="ARBA00022679"/>
    </source>
</evidence>
<reference evidence="7" key="1">
    <citation type="submission" date="2020-06" db="EMBL/GenBank/DDBJ databases">
        <title>Genomes of multiple members of Pneumocystis genus reveal paths to human pathogen Pneumocystis jirovecii.</title>
        <authorList>
            <person name="Cisse O.H."/>
            <person name="Ma L."/>
            <person name="Dekker J."/>
            <person name="Khil P."/>
            <person name="Jo J."/>
            <person name="Brenchley J."/>
            <person name="Blair R."/>
            <person name="Pahar B."/>
            <person name="Chabe M."/>
            <person name="Van Rompay K.A."/>
            <person name="Keesler R."/>
            <person name="Sukura A."/>
            <person name="Hirsch V."/>
            <person name="Kutty G."/>
            <person name="Liu Y."/>
            <person name="Peng L."/>
            <person name="Chen J."/>
            <person name="Song J."/>
            <person name="Weissenbacher-Lang C."/>
            <person name="Xu J."/>
            <person name="Upham N.S."/>
            <person name="Stajich J.E."/>
            <person name="Cuomo C.A."/>
            <person name="Cushion M.T."/>
            <person name="Kovacs J.A."/>
        </authorList>
    </citation>
    <scope>NUCLEOTIDE SEQUENCE</scope>
    <source>
        <strain evidence="7">2A</strain>
    </source>
</reference>
<dbReference type="GO" id="GO:0005968">
    <property type="term" value="C:Rab-protein geranylgeranyltransferase complex"/>
    <property type="evidence" value="ECO:0007669"/>
    <property type="project" value="TreeGrafter"/>
</dbReference>
<dbReference type="EC" id="2.5.1.60" evidence="6"/>
<dbReference type="Pfam" id="PF01239">
    <property type="entry name" value="PPTA"/>
    <property type="match status" value="5"/>
</dbReference>
<evidence type="ECO:0000256" key="5">
    <source>
        <dbReference type="ARBA" id="ARBA00047658"/>
    </source>
</evidence>
<keyword evidence="3 6" id="KW-0808">Transferase</keyword>
<dbReference type="Gene3D" id="1.25.40.120">
    <property type="entry name" value="Protein prenylyltransferase"/>
    <property type="match status" value="1"/>
</dbReference>
<proteinExistence type="inferred from homology"/>
<keyword evidence="4" id="KW-0677">Repeat</keyword>
<dbReference type="GO" id="GO:0097354">
    <property type="term" value="P:prenylation"/>
    <property type="evidence" value="ECO:0007669"/>
    <property type="project" value="UniProtKB-UniRule"/>
</dbReference>
<evidence type="ECO:0000256" key="1">
    <source>
        <dbReference type="ARBA" id="ARBA00006734"/>
    </source>
</evidence>
<accession>A0A899G0N6</accession>
<name>A0A899G0N6_9ASCO</name>
<comment type="function">
    <text evidence="6">Catalyzes the transfer of a geranyl-geranyl moiety from geranyl-geranyl pyrophosphate to cysteines occuring in specific C-terminal amino acid sequences.</text>
</comment>
<evidence type="ECO:0000313" key="8">
    <source>
        <dbReference type="Proteomes" id="UP000663699"/>
    </source>
</evidence>
<gene>
    <name evidence="7" type="ORF">MERGE_000489</name>
</gene>
<evidence type="ECO:0000256" key="4">
    <source>
        <dbReference type="ARBA" id="ARBA00022737"/>
    </source>
</evidence>
<dbReference type="PANTHER" id="PTHR11129">
    <property type="entry name" value="PROTEIN FARNESYLTRANSFERASE ALPHA SUBUNIT/RAB GERANYLGERANYL TRANSFERASE ALPHA SUBUNIT"/>
    <property type="match status" value="1"/>
</dbReference>
<comment type="catalytic activity">
    <reaction evidence="5 6">
        <text>geranylgeranyl diphosphate + L-cysteinyl-[protein] = S-geranylgeranyl-L-cysteinyl-[protein] + diphosphate</text>
        <dbReference type="Rhea" id="RHEA:21240"/>
        <dbReference type="Rhea" id="RHEA-COMP:10131"/>
        <dbReference type="Rhea" id="RHEA-COMP:11537"/>
        <dbReference type="ChEBI" id="CHEBI:29950"/>
        <dbReference type="ChEBI" id="CHEBI:33019"/>
        <dbReference type="ChEBI" id="CHEBI:57533"/>
        <dbReference type="ChEBI" id="CHEBI:86021"/>
        <dbReference type="EC" id="2.5.1.60"/>
    </reaction>
</comment>
<dbReference type="EMBL" id="CP054541">
    <property type="protein sequence ID" value="QSL66114.1"/>
    <property type="molecule type" value="Genomic_DNA"/>
</dbReference>
<dbReference type="PANTHER" id="PTHR11129:SF2">
    <property type="entry name" value="GERANYLGERANYL TRANSFERASE TYPE-2 SUBUNIT ALPHA"/>
    <property type="match status" value="1"/>
</dbReference>